<reference evidence="3 5" key="2">
    <citation type="submission" date="2020-08" db="EMBL/GenBank/DDBJ databases">
        <title>Genomic Encyclopedia of Type Strains, Phase III (KMG-III): the genomes of soil and plant-associated and newly described type strains.</title>
        <authorList>
            <person name="Whitman W."/>
        </authorList>
    </citation>
    <scope>NUCLEOTIDE SEQUENCE [LARGE SCALE GENOMIC DNA]</scope>
    <source>
        <strain evidence="3 5">CECT 8088</strain>
    </source>
</reference>
<dbReference type="InterPro" id="IPR011008">
    <property type="entry name" value="Dimeric_a/b-barrel"/>
</dbReference>
<dbReference type="SUPFAM" id="SSF54909">
    <property type="entry name" value="Dimeric alpha+beta barrel"/>
    <property type="match status" value="1"/>
</dbReference>
<keyword evidence="5" id="KW-1185">Reference proteome</keyword>
<dbReference type="Pfam" id="PF03795">
    <property type="entry name" value="YCII"/>
    <property type="match status" value="1"/>
</dbReference>
<dbReference type="Proteomes" id="UP000565205">
    <property type="component" value="Unassembled WGS sequence"/>
</dbReference>
<accession>A0A850NKX2</accession>
<dbReference type="RefSeq" id="WP_176623674.1">
    <property type="nucleotide sequence ID" value="NZ_JABXXQ010000125.1"/>
</dbReference>
<dbReference type="Gene3D" id="3.30.70.1060">
    <property type="entry name" value="Dimeric alpha+beta barrel"/>
    <property type="match status" value="1"/>
</dbReference>
<sequence>MHFVLIYRFPATAAPQRAAARPAHGAYVDSLGEALIEAGPLLDENDTAIGTMLLVTAPDLETARRIGENDPYASFRTSLEVFAYTPVFVGGKRV</sequence>
<dbReference type="EMBL" id="JABXXQ010000125">
    <property type="protein sequence ID" value="NVN30273.1"/>
    <property type="molecule type" value="Genomic_DNA"/>
</dbReference>
<reference evidence="4 6" key="1">
    <citation type="submission" date="2020-06" db="EMBL/GenBank/DDBJ databases">
        <title>Description of novel acetic acid bacteria.</title>
        <authorList>
            <person name="Sombolestani A."/>
        </authorList>
    </citation>
    <scope>NUCLEOTIDE SEQUENCE [LARGE SCALE GENOMIC DNA]</scope>
    <source>
        <strain evidence="4 6">LMG 26838</strain>
    </source>
</reference>
<evidence type="ECO:0000259" key="2">
    <source>
        <dbReference type="Pfam" id="PF03795"/>
    </source>
</evidence>
<comment type="caution">
    <text evidence="4">The sequence shown here is derived from an EMBL/GenBank/DDBJ whole genome shotgun (WGS) entry which is preliminary data.</text>
</comment>
<organism evidence="4 6">
    <name type="scientific">Endobacter medicaginis</name>
    <dbReference type="NCBI Taxonomy" id="1181271"/>
    <lineage>
        <taxon>Bacteria</taxon>
        <taxon>Pseudomonadati</taxon>
        <taxon>Pseudomonadota</taxon>
        <taxon>Alphaproteobacteria</taxon>
        <taxon>Acetobacterales</taxon>
        <taxon>Acetobacteraceae</taxon>
        <taxon>Endobacter</taxon>
    </lineage>
</organism>
<comment type="similarity">
    <text evidence="1">Belongs to the YciI family.</text>
</comment>
<evidence type="ECO:0000313" key="6">
    <source>
        <dbReference type="Proteomes" id="UP000565205"/>
    </source>
</evidence>
<name>A0A850NKX2_9PROT</name>
<dbReference type="Proteomes" id="UP000557688">
    <property type="component" value="Unassembled WGS sequence"/>
</dbReference>
<feature type="domain" description="YCII-related" evidence="2">
    <location>
        <begin position="1"/>
        <end position="74"/>
    </location>
</feature>
<proteinExistence type="inferred from homology"/>
<evidence type="ECO:0000313" key="3">
    <source>
        <dbReference type="EMBL" id="MBB3174063.1"/>
    </source>
</evidence>
<protein>
    <submittedName>
        <fullName evidence="3">Uncharacterized protein YciI</fullName>
    </submittedName>
</protein>
<gene>
    <name evidence="3" type="ORF">FHR90_001899</name>
    <name evidence="4" type="ORF">HUK83_07995</name>
</gene>
<dbReference type="AlphaFoldDB" id="A0A850NKX2"/>
<evidence type="ECO:0000313" key="4">
    <source>
        <dbReference type="EMBL" id="NVN30273.1"/>
    </source>
</evidence>
<evidence type="ECO:0000256" key="1">
    <source>
        <dbReference type="ARBA" id="ARBA00007689"/>
    </source>
</evidence>
<dbReference type="EMBL" id="JACHXV010000006">
    <property type="protein sequence ID" value="MBB3174063.1"/>
    <property type="molecule type" value="Genomic_DNA"/>
</dbReference>
<dbReference type="InterPro" id="IPR005545">
    <property type="entry name" value="YCII"/>
</dbReference>
<evidence type="ECO:0000313" key="5">
    <source>
        <dbReference type="Proteomes" id="UP000557688"/>
    </source>
</evidence>